<dbReference type="Proteomes" id="UP000004348">
    <property type="component" value="Chromosome"/>
</dbReference>
<organism evidence="1">
    <name type="scientific">Candidatus Nitrosarchaeum limnium SFB1</name>
    <dbReference type="NCBI Taxonomy" id="886738"/>
    <lineage>
        <taxon>Archaea</taxon>
        <taxon>Nitrososphaerota</taxon>
        <taxon>Nitrososphaeria</taxon>
        <taxon>Nitrosopumilales</taxon>
        <taxon>Nitrosopumilaceae</taxon>
        <taxon>Nitrosarchaeum</taxon>
    </lineage>
</organism>
<comment type="caution">
    <text evidence="1">The sequence shown here is derived from an EMBL/GenBank/DDBJ whole genome shotgun (WGS) entry which is preliminary data.</text>
</comment>
<sequence length="63" mass="7104">MQSLSGMRLVTFPTESAEGQAFSELMLIDKSIHIVNDGKYVISEKQCTHLKEKGIDYNVEETL</sequence>
<proteinExistence type="predicted"/>
<protein>
    <submittedName>
        <fullName evidence="1">Uncharacterized protein</fullName>
    </submittedName>
</protein>
<dbReference type="HOGENOM" id="CLU_2874919_0_0_2"/>
<dbReference type="EMBL" id="AEGP01000066">
    <property type="protein sequence ID" value="EGG41074.1"/>
    <property type="molecule type" value="Genomic_DNA"/>
</dbReference>
<reference evidence="1" key="1">
    <citation type="journal article" date="2011" name="PLoS ONE">
        <title>Genome of a low-salinity ammonia-oxidizing archaeon determined by single-cell and metagenomic analysis.</title>
        <authorList>
            <person name="Blainey P.C."/>
            <person name="Mosier A.C."/>
            <person name="Potanina A."/>
            <person name="Francis C.A."/>
            <person name="Quake S.R."/>
        </authorList>
    </citation>
    <scope>NUCLEOTIDE SEQUENCE [LARGE SCALE GENOMIC DNA]</scope>
    <source>
        <strain evidence="1">SFB1</strain>
    </source>
</reference>
<gene>
    <name evidence="1" type="ORF">Nlim_1880</name>
</gene>
<accession>F3KN99</accession>
<evidence type="ECO:0000313" key="1">
    <source>
        <dbReference type="EMBL" id="EGG41074.1"/>
    </source>
</evidence>
<dbReference type="STRING" id="886738.Nlim_1880"/>
<name>F3KN99_9ARCH</name>
<dbReference type="AlphaFoldDB" id="F3KN99"/>